<dbReference type="Gene3D" id="3.40.630.30">
    <property type="match status" value="1"/>
</dbReference>
<evidence type="ECO:0000313" key="11">
    <source>
        <dbReference type="Proteomes" id="UP000193749"/>
    </source>
</evidence>
<evidence type="ECO:0000256" key="6">
    <source>
        <dbReference type="ARBA" id="ARBA00022929"/>
    </source>
</evidence>
<dbReference type="GO" id="GO:0007165">
    <property type="term" value="P:signal transduction"/>
    <property type="evidence" value="ECO:0007669"/>
    <property type="project" value="TreeGrafter"/>
</dbReference>
<dbReference type="AlphaFoldDB" id="A0A1X1EU22"/>
<dbReference type="PANTHER" id="PTHR39322:SF1">
    <property type="entry name" value="ISOVALERYL-HOMOSERINE LACTONE SYNTHASE"/>
    <property type="match status" value="1"/>
</dbReference>
<evidence type="ECO:0000256" key="9">
    <source>
        <dbReference type="RuleBase" id="RU361135"/>
    </source>
</evidence>
<keyword evidence="6 8" id="KW-0071">Autoinducer synthesis</keyword>
<organism evidence="10 11">
    <name type="scientific">Pantoea cypripedii</name>
    <name type="common">Pectobacterium cypripedii</name>
    <name type="synonym">Erwinia cypripedii</name>
    <dbReference type="NCBI Taxonomy" id="55209"/>
    <lineage>
        <taxon>Bacteria</taxon>
        <taxon>Pseudomonadati</taxon>
        <taxon>Pseudomonadota</taxon>
        <taxon>Gammaproteobacteria</taxon>
        <taxon>Enterobacterales</taxon>
        <taxon>Erwiniaceae</taxon>
        <taxon>Pantoea</taxon>
    </lineage>
</organism>
<evidence type="ECO:0000256" key="4">
    <source>
        <dbReference type="ARBA" id="ARBA00022679"/>
    </source>
</evidence>
<keyword evidence="3 8" id="KW-0673">Quorum sensing</keyword>
<reference evidence="10 11" key="1">
    <citation type="journal article" date="2017" name="Antonie Van Leeuwenhoek">
        <title>Phylogenomic resolution of the bacterial genus Pantoea and its relationship with Erwinia and Tatumella.</title>
        <authorList>
            <person name="Palmer M."/>
            <person name="Steenkamp E.T."/>
            <person name="Coetzee M.P."/>
            <person name="Chan W.Y."/>
            <person name="van Zyl E."/>
            <person name="De Maayer P."/>
            <person name="Coutinho T.A."/>
            <person name="Blom J."/>
            <person name="Smits T.H."/>
            <person name="Duffy B."/>
            <person name="Venter S.N."/>
        </authorList>
    </citation>
    <scope>NUCLEOTIDE SEQUENCE [LARGE SCALE GENOMIC DNA]</scope>
    <source>
        <strain evidence="10 11">LMG 2657</strain>
    </source>
</reference>
<keyword evidence="5 9" id="KW-0949">S-adenosyl-L-methionine</keyword>
<dbReference type="Proteomes" id="UP000193749">
    <property type="component" value="Unassembled WGS sequence"/>
</dbReference>
<dbReference type="Pfam" id="PF00765">
    <property type="entry name" value="Autoind_synth"/>
    <property type="match status" value="1"/>
</dbReference>
<dbReference type="PRINTS" id="PR01549">
    <property type="entry name" value="AUTOINDCRSYN"/>
</dbReference>
<dbReference type="SUPFAM" id="SSF55729">
    <property type="entry name" value="Acyl-CoA N-acyltransferases (Nat)"/>
    <property type="match status" value="1"/>
</dbReference>
<dbReference type="STRING" id="55209.HA50_07920"/>
<sequence>MLKKDLTEFYFIRKKIFKDRLDWLVKCKGGMEFDEYDNENAHYLIGKQEGKIICGCRFIDMHFDNMFTGVFYKYFDKITLPEGNYVEVTRLFIDNERDIEYEFARDLKLRFFLNIHSFAKESGYDGIYAVASEQLLCSLIKAGWNIEVQKIGTSEKKEYIYLIIMPTKDNAVFCLYDALNNKHA</sequence>
<dbReference type="GO" id="GO:0061579">
    <property type="term" value="F:N-acyl homoserine lactone synthase activity"/>
    <property type="evidence" value="ECO:0007669"/>
    <property type="project" value="UniProtKB-UniRule"/>
</dbReference>
<evidence type="ECO:0000256" key="5">
    <source>
        <dbReference type="ARBA" id="ARBA00022691"/>
    </source>
</evidence>
<evidence type="ECO:0000256" key="1">
    <source>
        <dbReference type="ARBA" id="ARBA00012340"/>
    </source>
</evidence>
<keyword evidence="4 9" id="KW-0808">Transferase</keyword>
<comment type="catalytic activity">
    <reaction evidence="7 9">
        <text>a fatty acyl-[ACP] + S-adenosyl-L-methionine = an N-acyl-L-homoserine lactone + S-methyl-5'-thioadenosine + holo-[ACP] + H(+)</text>
        <dbReference type="Rhea" id="RHEA:10096"/>
        <dbReference type="Rhea" id="RHEA-COMP:9685"/>
        <dbReference type="Rhea" id="RHEA-COMP:14125"/>
        <dbReference type="ChEBI" id="CHEBI:15378"/>
        <dbReference type="ChEBI" id="CHEBI:17509"/>
        <dbReference type="ChEBI" id="CHEBI:55474"/>
        <dbReference type="ChEBI" id="CHEBI:59789"/>
        <dbReference type="ChEBI" id="CHEBI:64479"/>
        <dbReference type="ChEBI" id="CHEBI:138651"/>
        <dbReference type="EC" id="2.3.1.184"/>
    </reaction>
</comment>
<accession>A0A1X1EU22</accession>
<evidence type="ECO:0000256" key="3">
    <source>
        <dbReference type="ARBA" id="ARBA00022654"/>
    </source>
</evidence>
<dbReference type="PROSITE" id="PS51187">
    <property type="entry name" value="AUTOINDUCER_SYNTH_2"/>
    <property type="match status" value="1"/>
</dbReference>
<gene>
    <name evidence="10" type="ORF">HA50_07920</name>
</gene>
<dbReference type="InterPro" id="IPR001690">
    <property type="entry name" value="Autoind_synthase"/>
</dbReference>
<dbReference type="EC" id="2.3.1.184" evidence="1 9"/>
<dbReference type="InterPro" id="IPR016181">
    <property type="entry name" value="Acyl_CoA_acyltransferase"/>
</dbReference>
<comment type="caution">
    <text evidence="10">The sequence shown here is derived from an EMBL/GenBank/DDBJ whole genome shotgun (WGS) entry which is preliminary data.</text>
</comment>
<dbReference type="PANTHER" id="PTHR39322">
    <property type="entry name" value="ACYL-HOMOSERINE-LACTONE SYNTHASE"/>
    <property type="match status" value="1"/>
</dbReference>
<evidence type="ECO:0000256" key="7">
    <source>
        <dbReference type="ARBA" id="ARBA00048576"/>
    </source>
</evidence>
<keyword evidence="11" id="KW-1185">Reference proteome</keyword>
<comment type="similarity">
    <text evidence="8 9">Belongs to the autoinducer synthase family.</text>
</comment>
<evidence type="ECO:0000313" key="10">
    <source>
        <dbReference type="EMBL" id="ORM93275.1"/>
    </source>
</evidence>
<evidence type="ECO:0000256" key="8">
    <source>
        <dbReference type="PROSITE-ProRule" id="PRU00533"/>
    </source>
</evidence>
<name>A0A1X1EU22_PANCY</name>
<evidence type="ECO:0000256" key="2">
    <source>
        <dbReference type="ARBA" id="ARBA00018768"/>
    </source>
</evidence>
<dbReference type="GO" id="GO:0009372">
    <property type="term" value="P:quorum sensing"/>
    <property type="evidence" value="ECO:0007669"/>
    <property type="project" value="UniProtKB-UniRule"/>
</dbReference>
<proteinExistence type="inferred from homology"/>
<dbReference type="EMBL" id="MLJI01000001">
    <property type="protein sequence ID" value="ORM93275.1"/>
    <property type="molecule type" value="Genomic_DNA"/>
</dbReference>
<protein>
    <recommendedName>
        <fullName evidence="2 9">Acyl-homoserine-lactone synthase</fullName>
        <ecNumber evidence="1 9">2.3.1.184</ecNumber>
    </recommendedName>
    <alternativeName>
        <fullName evidence="9">Autoinducer synthesis protein</fullName>
    </alternativeName>
</protein>